<dbReference type="Proteomes" id="UP000001973">
    <property type="component" value="Chromosome"/>
</dbReference>
<dbReference type="PaxDb" id="100226-SCO0009"/>
<sequence>MCGRRPFETQLSECCQLLLGELVPPRPGVRYPYTQFHDYRLHPAVDHDLFAVAARNRPMAFPFDPLCESRETSLESLLRLSRALRRATSCRTGQRCFGGLDTQCGQPLPLL</sequence>
<proteinExistence type="predicted"/>
<dbReference type="KEGG" id="sco:SCO0009"/>
<evidence type="ECO:0000313" key="2">
    <source>
        <dbReference type="EMBL" id="CAC03656.1"/>
    </source>
</evidence>
<dbReference type="STRING" id="100226.gene:17757604"/>
<keyword evidence="3" id="KW-1185">Reference proteome</keyword>
<dbReference type="KEGG" id="sco:SCO7838"/>
<evidence type="ECO:0000313" key="1">
    <source>
        <dbReference type="EMBL" id="CAB53299.1"/>
    </source>
</evidence>
<dbReference type="EMBL" id="AL939104">
    <property type="protein sequence ID" value="CAB53299.1"/>
    <property type="molecule type" value="Genomic_DNA"/>
</dbReference>
<dbReference type="PIR" id="T37071">
    <property type="entry name" value="T37071"/>
</dbReference>
<evidence type="ECO:0000313" key="3">
    <source>
        <dbReference type="Proteomes" id="UP000001973"/>
    </source>
</evidence>
<organism evidence="1 3">
    <name type="scientific">Streptomyces coelicolor (strain ATCC BAA-471 / A3(2) / M145)</name>
    <dbReference type="NCBI Taxonomy" id="100226"/>
    <lineage>
        <taxon>Bacteria</taxon>
        <taxon>Bacillati</taxon>
        <taxon>Actinomycetota</taxon>
        <taxon>Actinomycetes</taxon>
        <taxon>Kitasatosporales</taxon>
        <taxon>Streptomycetaceae</taxon>
        <taxon>Streptomyces</taxon>
        <taxon>Streptomyces albidoflavus group</taxon>
    </lineage>
</organism>
<protein>
    <submittedName>
        <fullName evidence="1">Uncharacterized protein</fullName>
    </submittedName>
</protein>
<accession>Q9S1Y5</accession>
<gene>
    <name evidence="1" type="ordered locus">SCO0009</name>
    <name evidence="2" type="ordered locus">SCO7838</name>
    <name evidence="2" type="ORF">SC8E7.35</name>
    <name evidence="1" type="ORF">SCJ30.04c</name>
</gene>
<dbReference type="AlphaFoldDB" id="Q9S1Y5"/>
<name>Q9S1Y5_STRCO</name>
<dbReference type="EMBL" id="AL939132">
    <property type="protein sequence ID" value="CAC03656.1"/>
    <property type="molecule type" value="Genomic_DNA"/>
</dbReference>
<dbReference type="HOGENOM" id="CLU_2156856_0_0_11"/>
<reference evidence="1 3" key="1">
    <citation type="journal article" date="2002" name="Nature">
        <title>Complete genome sequence of the model actinomycete Streptomyces coelicolor A3(2).</title>
        <authorList>
            <person name="Bentley S.D."/>
            <person name="Chater K.F."/>
            <person name="Cerdeno-Tarraga A.M."/>
            <person name="Challis G.L."/>
            <person name="Thomson N.R."/>
            <person name="James K.D."/>
            <person name="Harris D.E."/>
            <person name="Quail M.A."/>
            <person name="Kieser H."/>
            <person name="Harper D."/>
            <person name="Bateman A."/>
            <person name="Brown S."/>
            <person name="Chandra G."/>
            <person name="Chen C.W."/>
            <person name="Collins M."/>
            <person name="Cronin A."/>
            <person name="Fraser A."/>
            <person name="Goble A."/>
            <person name="Hidalgo J."/>
            <person name="Hornsby T."/>
            <person name="Howarth S."/>
            <person name="Huang C.H."/>
            <person name="Kieser T."/>
            <person name="Larke L."/>
            <person name="Murphy L."/>
            <person name="Oliver K."/>
            <person name="O'Neil S."/>
            <person name="Rabbinowitsch E."/>
            <person name="Rajandream M.A."/>
            <person name="Rutherford K."/>
            <person name="Rutter S."/>
            <person name="Seeger K."/>
            <person name="Saunders D."/>
            <person name="Sharp S."/>
            <person name="Squares R."/>
            <person name="Squares S."/>
            <person name="Taylor K."/>
            <person name="Warren T."/>
            <person name="Wietzorrek A."/>
            <person name="Woodward J."/>
            <person name="Barrell B.G."/>
            <person name="Parkhill J."/>
            <person name="Hopwood D.A."/>
        </authorList>
    </citation>
    <scope>NUCLEOTIDE SEQUENCE [LARGE SCALE GENOMIC DNA]</scope>
    <source>
        <strain evidence="1">A3</strain>
        <strain evidence="3">ATCC BAA-471 / A3(2) / M145</strain>
    </source>
</reference>